<keyword evidence="2" id="KW-0548">Nucleotidyltransferase</keyword>
<dbReference type="InterPro" id="IPR036597">
    <property type="entry name" value="Fido-like_dom_sf"/>
</dbReference>
<evidence type="ECO:0000256" key="3">
    <source>
        <dbReference type="ARBA" id="ARBA00022741"/>
    </source>
</evidence>
<organism evidence="10 11">
    <name type="scientific">Kozakia baliensis</name>
    <dbReference type="NCBI Taxonomy" id="153496"/>
    <lineage>
        <taxon>Bacteria</taxon>
        <taxon>Pseudomonadati</taxon>
        <taxon>Pseudomonadota</taxon>
        <taxon>Alphaproteobacteria</taxon>
        <taxon>Acetobacterales</taxon>
        <taxon>Acetobacteraceae</taxon>
        <taxon>Kozakia</taxon>
    </lineage>
</organism>
<dbReference type="PANTHER" id="PTHR39560">
    <property type="entry name" value="PROTEIN ADENYLYLTRANSFERASE FIC-RELATED"/>
    <property type="match status" value="1"/>
</dbReference>
<dbReference type="Gene3D" id="1.10.3290.10">
    <property type="entry name" value="Fido-like domain"/>
    <property type="match status" value="1"/>
</dbReference>
<keyword evidence="1" id="KW-0808">Transferase</keyword>
<dbReference type="SUPFAM" id="SSF140931">
    <property type="entry name" value="Fic-like"/>
    <property type="match status" value="1"/>
</dbReference>
<dbReference type="GO" id="GO:0051302">
    <property type="term" value="P:regulation of cell division"/>
    <property type="evidence" value="ECO:0007669"/>
    <property type="project" value="TreeGrafter"/>
</dbReference>
<dbReference type="EMBL" id="CP014676">
    <property type="protein sequence ID" value="AOX18659.1"/>
    <property type="molecule type" value="Genomic_DNA"/>
</dbReference>
<dbReference type="GO" id="GO:0005524">
    <property type="term" value="F:ATP binding"/>
    <property type="evidence" value="ECO:0007669"/>
    <property type="project" value="UniProtKB-KW"/>
</dbReference>
<comment type="catalytic activity">
    <reaction evidence="6">
        <text>L-threonyl-[protein] + ATP = 3-O-(5'-adenylyl)-L-threonyl-[protein] + diphosphate</text>
        <dbReference type="Rhea" id="RHEA:54292"/>
        <dbReference type="Rhea" id="RHEA-COMP:11060"/>
        <dbReference type="Rhea" id="RHEA-COMP:13847"/>
        <dbReference type="ChEBI" id="CHEBI:30013"/>
        <dbReference type="ChEBI" id="CHEBI:30616"/>
        <dbReference type="ChEBI" id="CHEBI:33019"/>
        <dbReference type="ChEBI" id="CHEBI:138113"/>
        <dbReference type="EC" id="2.7.7.108"/>
    </reaction>
</comment>
<evidence type="ECO:0000256" key="7">
    <source>
        <dbReference type="ARBA" id="ARBA00048696"/>
    </source>
</evidence>
<keyword evidence="4" id="KW-0067">ATP-binding</keyword>
<evidence type="ECO:0000313" key="11">
    <source>
        <dbReference type="Proteomes" id="UP000179145"/>
    </source>
</evidence>
<dbReference type="KEGG" id="kba:A0U89_15225"/>
<proteinExistence type="predicted"/>
<feature type="region of interest" description="Disordered" evidence="8">
    <location>
        <begin position="315"/>
        <end position="336"/>
    </location>
</feature>
<geneLocation type="plasmid" evidence="11">
    <name>pkb14400_2</name>
</geneLocation>
<evidence type="ECO:0000256" key="4">
    <source>
        <dbReference type="ARBA" id="ARBA00022840"/>
    </source>
</evidence>
<name>A0A1D8UYG2_9PROT</name>
<dbReference type="Pfam" id="PF02661">
    <property type="entry name" value="Fic"/>
    <property type="match status" value="1"/>
</dbReference>
<gene>
    <name evidence="10" type="ORF">A0U89_15225</name>
</gene>
<evidence type="ECO:0000313" key="10">
    <source>
        <dbReference type="EMBL" id="AOX18659.1"/>
    </source>
</evidence>
<protein>
    <recommendedName>
        <fullName evidence="5">protein adenylyltransferase</fullName>
        <ecNumber evidence="5">2.7.7.108</ecNumber>
    </recommendedName>
</protein>
<comment type="catalytic activity">
    <reaction evidence="7">
        <text>L-tyrosyl-[protein] + ATP = O-(5'-adenylyl)-L-tyrosyl-[protein] + diphosphate</text>
        <dbReference type="Rhea" id="RHEA:54288"/>
        <dbReference type="Rhea" id="RHEA-COMP:10136"/>
        <dbReference type="Rhea" id="RHEA-COMP:13846"/>
        <dbReference type="ChEBI" id="CHEBI:30616"/>
        <dbReference type="ChEBI" id="CHEBI:33019"/>
        <dbReference type="ChEBI" id="CHEBI:46858"/>
        <dbReference type="ChEBI" id="CHEBI:83624"/>
        <dbReference type="EC" id="2.7.7.108"/>
    </reaction>
</comment>
<evidence type="ECO:0000259" key="9">
    <source>
        <dbReference type="PROSITE" id="PS51459"/>
    </source>
</evidence>
<evidence type="ECO:0000256" key="5">
    <source>
        <dbReference type="ARBA" id="ARBA00034531"/>
    </source>
</evidence>
<evidence type="ECO:0000256" key="8">
    <source>
        <dbReference type="SAM" id="MobiDB-lite"/>
    </source>
</evidence>
<evidence type="ECO:0000256" key="1">
    <source>
        <dbReference type="ARBA" id="ARBA00022679"/>
    </source>
</evidence>
<dbReference type="PROSITE" id="PS51459">
    <property type="entry name" value="FIDO"/>
    <property type="match status" value="1"/>
</dbReference>
<keyword evidence="11" id="KW-1185">Reference proteome</keyword>
<dbReference type="Proteomes" id="UP000179145">
    <property type="component" value="Plasmid pKB14400_2"/>
</dbReference>
<dbReference type="RefSeq" id="WP_070404122.1">
    <property type="nucleotide sequence ID" value="NZ_CP014676.1"/>
</dbReference>
<sequence>MAGHDPYTYPDSDVLINKRGHRSQALLQNYEWMRTVRRALDLPTFPLSAQGIQSLHHHLFQDVYDWAGQYRTVNMMKEGAPFLHKDQIAEALASRFQKLRWQNDLKDMSADRFARGAAEHIADLNYVHPFREGNGRVMKFHLEHLAEQAGHVLDLTRLQAGPWDRGSKAALSNDERLLTHAIALMLAPQRSVSVTQAVSEVRDLRDTAVAEIRDRIAETQAAIQRGKGSTITTRALRDMRDELAVIEGSGRGSILRILDEAKASGIERVDVLPGRDGSARDAIHAIGRGAVRGIDLDRDRKVAASLGATSTAANVVTSSGDAIPTPKRPTSSPGMN</sequence>
<keyword evidence="3" id="KW-0547">Nucleotide-binding</keyword>
<dbReference type="EC" id="2.7.7.108" evidence="5"/>
<dbReference type="InterPro" id="IPR003812">
    <property type="entry name" value="Fido"/>
</dbReference>
<accession>A0A1D8UYG2</accession>
<evidence type="ECO:0000256" key="6">
    <source>
        <dbReference type="ARBA" id="ARBA00047939"/>
    </source>
</evidence>
<dbReference type="AlphaFoldDB" id="A0A1D8UYG2"/>
<dbReference type="PANTHER" id="PTHR39560:SF1">
    <property type="entry name" value="PROTEIN ADENYLYLTRANSFERASE FIC-RELATED"/>
    <property type="match status" value="1"/>
</dbReference>
<evidence type="ECO:0000256" key="2">
    <source>
        <dbReference type="ARBA" id="ARBA00022695"/>
    </source>
</evidence>
<dbReference type="OrthoDB" id="9813719at2"/>
<dbReference type="GO" id="GO:0070733">
    <property type="term" value="F:AMPylase activity"/>
    <property type="evidence" value="ECO:0007669"/>
    <property type="project" value="UniProtKB-EC"/>
</dbReference>
<keyword evidence="10" id="KW-0614">Plasmid</keyword>
<feature type="domain" description="Fido" evidence="9">
    <location>
        <begin position="47"/>
        <end position="187"/>
    </location>
</feature>
<reference evidence="10 11" key="1">
    <citation type="journal article" date="2016" name="Microb. Cell Fact.">
        <title>Dissection of exopolysaccharide biosynthesis in Kozakia baliensis.</title>
        <authorList>
            <person name="Brandt J.U."/>
            <person name="Jakob F."/>
            <person name="Behr J."/>
            <person name="Geissler A.J."/>
            <person name="Vogel R.F."/>
        </authorList>
    </citation>
    <scope>NUCLEOTIDE SEQUENCE [LARGE SCALE GENOMIC DNA]</scope>
    <source>
        <strain evidence="10 11">DSM 14400</strain>
        <plasmid evidence="11">Plasmid pkb14400_2</plasmid>
    </source>
</reference>